<dbReference type="PANTHER" id="PTHR45738:SF5">
    <property type="entry name" value="POLYPHOSPHOINOSITIDE PHOSPHATASE"/>
    <property type="match status" value="1"/>
</dbReference>
<organism evidence="2 3">
    <name type="scientific">Ambrosiozyma monospora</name>
    <name type="common">Yeast</name>
    <name type="synonym">Endomycopsis monosporus</name>
    <dbReference type="NCBI Taxonomy" id="43982"/>
    <lineage>
        <taxon>Eukaryota</taxon>
        <taxon>Fungi</taxon>
        <taxon>Dikarya</taxon>
        <taxon>Ascomycota</taxon>
        <taxon>Saccharomycotina</taxon>
        <taxon>Pichiomycetes</taxon>
        <taxon>Pichiales</taxon>
        <taxon>Pichiaceae</taxon>
        <taxon>Ambrosiozyma</taxon>
    </lineage>
</organism>
<evidence type="ECO:0000313" key="3">
    <source>
        <dbReference type="Proteomes" id="UP001165063"/>
    </source>
</evidence>
<dbReference type="InterPro" id="IPR043573">
    <property type="entry name" value="Fig4-like"/>
</dbReference>
<keyword evidence="3" id="KW-1185">Reference proteome</keyword>
<accession>A0A9W6Z7M5</accession>
<protein>
    <submittedName>
        <fullName evidence="2">Unnamed protein product</fullName>
    </submittedName>
</protein>
<name>A0A9W6Z7M5_AMBMO</name>
<dbReference type="PANTHER" id="PTHR45738">
    <property type="entry name" value="POLYPHOSPHOINOSITIDE PHOSPHATASE"/>
    <property type="match status" value="1"/>
</dbReference>
<dbReference type="Proteomes" id="UP001165063">
    <property type="component" value="Unassembled WGS sequence"/>
</dbReference>
<dbReference type="OrthoDB" id="405996at2759"/>
<keyword evidence="1" id="KW-0378">Hydrolase</keyword>
<dbReference type="EMBL" id="BSXU01008185">
    <property type="protein sequence ID" value="GMG59324.1"/>
    <property type="molecule type" value="Genomic_DNA"/>
</dbReference>
<dbReference type="AlphaFoldDB" id="A0A9W6Z7M5"/>
<reference evidence="2" key="1">
    <citation type="submission" date="2023-04" db="EMBL/GenBank/DDBJ databases">
        <title>Ambrosiozyma monospora NBRC 1965.</title>
        <authorList>
            <person name="Ichikawa N."/>
            <person name="Sato H."/>
            <person name="Tonouchi N."/>
        </authorList>
    </citation>
    <scope>NUCLEOTIDE SEQUENCE</scope>
    <source>
        <strain evidence="2">NBRC 1965</strain>
    </source>
</reference>
<dbReference type="GO" id="GO:0043813">
    <property type="term" value="F:phosphatidylinositol-3,5-bisphosphate 5-phosphatase activity"/>
    <property type="evidence" value="ECO:0007669"/>
    <property type="project" value="InterPro"/>
</dbReference>
<comment type="caution">
    <text evidence="2">The sequence shown here is derived from an EMBL/GenBank/DDBJ whole genome shotgun (WGS) entry which is preliminary data.</text>
</comment>
<dbReference type="GO" id="GO:0046856">
    <property type="term" value="P:phosphatidylinositol dephosphorylation"/>
    <property type="evidence" value="ECO:0007669"/>
    <property type="project" value="InterPro"/>
</dbReference>
<evidence type="ECO:0000313" key="2">
    <source>
        <dbReference type="EMBL" id="GMG59324.1"/>
    </source>
</evidence>
<proteinExistence type="predicted"/>
<evidence type="ECO:0000256" key="1">
    <source>
        <dbReference type="ARBA" id="ARBA00022801"/>
    </source>
</evidence>
<sequence length="404" mass="47372">MFHDHGDTIALQYGGSHLVNTLQTYRKINQWTSHSRDMIESVKRFYSNSFVDAQRQEAINLFLGNYVYEEGLPMLWDLDTDYYLHNKFSDVTLNFKPSYTHWYSDVYLGNYKGALMKKLKLKEGSNYNEVVIRHIHPYPGCFDNYWNSRYVPRQLTSFADEFEFRMNSTLKLNEAAAEQETETESVASPKSALSKLPFLSSGANETESQIPSESIDNYVTPELQYVSPFKSRKPHRELKVLNISDHMTDLNYSKTDFQGVERNDVNTDDMLLLSFNKTQLKKYERQHIKLDDQLRRKNEKIKAHIRSTGNLPVVDAETNSLIDGNILGDFDETYFDDTMVFRGANDTFQHLHDRSQSQLQSHIQSPTQNRQYLQHSRQDHTWDEEHSLTEHDYKSMMRESILNH</sequence>
<gene>
    <name evidence="2" type="ORF">Amon01_000868400</name>
</gene>